<protein>
    <submittedName>
        <fullName evidence="4">J domain-containing protein</fullName>
    </submittedName>
</protein>
<reference evidence="4 5" key="1">
    <citation type="submission" date="2019-09" db="EMBL/GenBank/DDBJ databases">
        <title>Whole-genome sequence of the purple sulfur bacterium Thiohalocapsa marina DSM 19078.</title>
        <authorList>
            <person name="Kyndt J.A."/>
            <person name="Meyer T.E."/>
        </authorList>
    </citation>
    <scope>NUCLEOTIDE SEQUENCE [LARGE SCALE GENOMIC DNA]</scope>
    <source>
        <strain evidence="4 5">DSM 19078</strain>
    </source>
</reference>
<evidence type="ECO:0000259" key="3">
    <source>
        <dbReference type="PROSITE" id="PS50076"/>
    </source>
</evidence>
<dbReference type="InterPro" id="IPR036869">
    <property type="entry name" value="J_dom_sf"/>
</dbReference>
<dbReference type="InterPro" id="IPR052763">
    <property type="entry name" value="DnaJ_C4"/>
</dbReference>
<name>A0A5M8FCT1_9GAMM</name>
<dbReference type="Gene3D" id="1.10.287.110">
    <property type="entry name" value="DnaJ domain"/>
    <property type="match status" value="1"/>
</dbReference>
<evidence type="ECO:0000256" key="1">
    <source>
        <dbReference type="ARBA" id="ARBA00023186"/>
    </source>
</evidence>
<evidence type="ECO:0000256" key="2">
    <source>
        <dbReference type="SAM" id="Phobius"/>
    </source>
</evidence>
<comment type="caution">
    <text evidence="4">The sequence shown here is derived from an EMBL/GenBank/DDBJ whole genome shotgun (WGS) entry which is preliminary data.</text>
</comment>
<feature type="transmembrane region" description="Helical" evidence="2">
    <location>
        <begin position="116"/>
        <end position="141"/>
    </location>
</feature>
<dbReference type="EMBL" id="VWXX01000046">
    <property type="protein sequence ID" value="KAA6182487.1"/>
    <property type="molecule type" value="Genomic_DNA"/>
</dbReference>
<dbReference type="PANTHER" id="PTHR44825:SF1">
    <property type="entry name" value="DNAJ HOMOLOG SUBFAMILY C MEMBER 4"/>
    <property type="match status" value="1"/>
</dbReference>
<sequence>MTHLHTHYDNLKVARDAPPEVIRAAYKTLSQRFHPDRNSGNPEAARIMAIINASYDVLSDPVKRRQHDDWITLKESGNRIDTAATAPVHAAATNQRRSPHGFTRFVRALVGFTKRLILIVFSYAFGLGIVFGALWILAIALDFLTEQRPPPSGPLPYTAEPRRASPGSVLPAYVRPELAPNGFPWPTSAGYVSGYQILHNQGLSSITIDNTRNDSDVFVKLVSLSGSSAYPVRQFFIPGFSRFTLKNVTAGRYDIRYRDLETGGLSRSEPFEVNEIRTYSGTQYSNLSMTLYKVSHGNMETYRLSESEF</sequence>
<keyword evidence="2" id="KW-0472">Membrane</keyword>
<gene>
    <name evidence="4" type="ORF">F2Q65_17900</name>
</gene>
<dbReference type="PRINTS" id="PR00625">
    <property type="entry name" value="JDOMAIN"/>
</dbReference>
<dbReference type="CDD" id="cd06257">
    <property type="entry name" value="DnaJ"/>
    <property type="match status" value="1"/>
</dbReference>
<dbReference type="PROSITE" id="PS50076">
    <property type="entry name" value="DNAJ_2"/>
    <property type="match status" value="1"/>
</dbReference>
<dbReference type="OrthoDB" id="9779889at2"/>
<evidence type="ECO:0000313" key="4">
    <source>
        <dbReference type="EMBL" id="KAA6182487.1"/>
    </source>
</evidence>
<organism evidence="4 5">
    <name type="scientific">Thiohalocapsa marina</name>
    <dbReference type="NCBI Taxonomy" id="424902"/>
    <lineage>
        <taxon>Bacteria</taxon>
        <taxon>Pseudomonadati</taxon>
        <taxon>Pseudomonadota</taxon>
        <taxon>Gammaproteobacteria</taxon>
        <taxon>Chromatiales</taxon>
        <taxon>Chromatiaceae</taxon>
        <taxon>Thiohalocapsa</taxon>
    </lineage>
</organism>
<dbReference type="Pfam" id="PF00226">
    <property type="entry name" value="DnaJ"/>
    <property type="match status" value="1"/>
</dbReference>
<dbReference type="SUPFAM" id="SSF46565">
    <property type="entry name" value="Chaperone J-domain"/>
    <property type="match status" value="1"/>
</dbReference>
<keyword evidence="2" id="KW-0812">Transmembrane</keyword>
<dbReference type="SMART" id="SM00271">
    <property type="entry name" value="DnaJ"/>
    <property type="match status" value="1"/>
</dbReference>
<dbReference type="RefSeq" id="WP_150094770.1">
    <property type="nucleotide sequence ID" value="NZ_VWXX01000046.1"/>
</dbReference>
<dbReference type="InterPro" id="IPR001623">
    <property type="entry name" value="DnaJ_domain"/>
</dbReference>
<keyword evidence="2" id="KW-1133">Transmembrane helix</keyword>
<keyword evidence="5" id="KW-1185">Reference proteome</keyword>
<feature type="domain" description="J" evidence="3">
    <location>
        <begin position="6"/>
        <end position="71"/>
    </location>
</feature>
<evidence type="ECO:0000313" key="5">
    <source>
        <dbReference type="Proteomes" id="UP000322981"/>
    </source>
</evidence>
<dbReference type="PANTHER" id="PTHR44825">
    <property type="match status" value="1"/>
</dbReference>
<keyword evidence="1" id="KW-0143">Chaperone</keyword>
<dbReference type="Proteomes" id="UP000322981">
    <property type="component" value="Unassembled WGS sequence"/>
</dbReference>
<dbReference type="AlphaFoldDB" id="A0A5M8FCT1"/>
<proteinExistence type="predicted"/>
<accession>A0A5M8FCT1</accession>